<organism evidence="1 2">
    <name type="scientific">Eretmocerus hayati</name>
    <dbReference type="NCBI Taxonomy" id="131215"/>
    <lineage>
        <taxon>Eukaryota</taxon>
        <taxon>Metazoa</taxon>
        <taxon>Ecdysozoa</taxon>
        <taxon>Arthropoda</taxon>
        <taxon>Hexapoda</taxon>
        <taxon>Insecta</taxon>
        <taxon>Pterygota</taxon>
        <taxon>Neoptera</taxon>
        <taxon>Endopterygota</taxon>
        <taxon>Hymenoptera</taxon>
        <taxon>Apocrita</taxon>
        <taxon>Proctotrupomorpha</taxon>
        <taxon>Chalcidoidea</taxon>
        <taxon>Aphelinidae</taxon>
        <taxon>Aphelininae</taxon>
        <taxon>Eretmocerus</taxon>
    </lineage>
</organism>
<evidence type="ECO:0000313" key="1">
    <source>
        <dbReference type="EMBL" id="KAJ8683579.1"/>
    </source>
</evidence>
<sequence>MAEEYLFGVTLEGDKLSEVWDPEPKNEDSDSNQHFAVDQKLIIKMALLGAEAKAGEVNVLQVEAMGLKGPTKIPIAVLETGKTAYVTLDLSFPDPPVTFTLIKGSGPVHIVGHNLLEKIKNGTKRAKVDEGDLEDEDEEDGEPKKKKNKIGGLPKTKLQNNKGPNQIQSQKKK</sequence>
<proteinExistence type="predicted"/>
<gene>
    <name evidence="1" type="ORF">QAD02_019371</name>
</gene>
<name>A0ACC2PJV4_9HYME</name>
<dbReference type="EMBL" id="CM056741">
    <property type="protein sequence ID" value="KAJ8683579.1"/>
    <property type="molecule type" value="Genomic_DNA"/>
</dbReference>
<dbReference type="Proteomes" id="UP001239111">
    <property type="component" value="Chromosome 1"/>
</dbReference>
<accession>A0ACC2PJV4</accession>
<keyword evidence="2" id="KW-1185">Reference proteome</keyword>
<comment type="caution">
    <text evidence="1">The sequence shown here is derived from an EMBL/GenBank/DDBJ whole genome shotgun (WGS) entry which is preliminary data.</text>
</comment>
<reference evidence="1" key="1">
    <citation type="submission" date="2023-04" db="EMBL/GenBank/DDBJ databases">
        <title>A chromosome-level genome assembly of the parasitoid wasp Eretmocerus hayati.</title>
        <authorList>
            <person name="Zhong Y."/>
            <person name="Liu S."/>
            <person name="Liu Y."/>
        </authorList>
    </citation>
    <scope>NUCLEOTIDE SEQUENCE</scope>
    <source>
        <strain evidence="1">ZJU_SS_LIU_2023</strain>
    </source>
</reference>
<protein>
    <submittedName>
        <fullName evidence="1">Uncharacterized protein</fullName>
    </submittedName>
</protein>
<evidence type="ECO:0000313" key="2">
    <source>
        <dbReference type="Proteomes" id="UP001239111"/>
    </source>
</evidence>